<dbReference type="InterPro" id="IPR024079">
    <property type="entry name" value="MetalloPept_cat_dom_sf"/>
</dbReference>
<organism evidence="1 2">
    <name type="scientific">Riemerella anatipestifer</name>
    <name type="common">Moraxella anatipestifer</name>
    <dbReference type="NCBI Taxonomy" id="34085"/>
    <lineage>
        <taxon>Bacteria</taxon>
        <taxon>Pseudomonadati</taxon>
        <taxon>Bacteroidota</taxon>
        <taxon>Flavobacteriia</taxon>
        <taxon>Flavobacteriales</taxon>
        <taxon>Weeksellaceae</taxon>
        <taxon>Riemerella</taxon>
    </lineage>
</organism>
<evidence type="ECO:0000313" key="2">
    <source>
        <dbReference type="Proteomes" id="UP001207440"/>
    </source>
</evidence>
<proteinExistence type="predicted"/>
<dbReference type="Pfam" id="PF13582">
    <property type="entry name" value="Reprolysin_3"/>
    <property type="match status" value="1"/>
</dbReference>
<sequence length="703" mass="78340">MMNKSVILLFNFLFLGLYSIKAQTNDSVTIKLLNSCAQSKETLIWKKSSTTPSRKEISTYLGYNTNNQLIVVASVQGTNVECSSIEDAEEEHSCHIIKQNNTPSRKKRSLDNLENRTLQNISSDETLLFKDNVLRTYRLALAVTPTIFKRLFDSNNDKVYAFWSRAEAYLNELYLRDVGVKFEVIADDRLINISQYPSDNVYNASTIISSSTSVINQLIGSKNYDLGLVVANINYNGLAMQSAAYINSLKANATARPFLATIAHEIGHLFGADHTFTESINSSGSAQTEPLRGTSIMSYGTPRDFFSLPSIYQIKKGLAKAPYYTNKERTIVVGEYSSVSNIPYGEVLNNTSPVILNNFEPTYTIPINTCFEFDITASDDDGDRLFYLAHQSDMYPYRLTPERRALFMSKKMNPNPVVEFKNEYVDGFYLLGLPSSSSGAIADFWVAVADQKLDANTPHITMYDVKNITVMANPSYKPFRITSTLQPSYNGGETIPLTWEMDESMKAQYDKVSISISDDFGKTYTLLADDVPNTGQYQLTLPNKAITTASVRDREVPAGIIKIKPKNSIIFALTNYQPFSSNESDATVLGGFTLTPTAAISTPKSKCYKPANTSKEALPTKVVISTLSNNDQITNSSKGGFIKLVSNNKPFVITRLTTDERDQIADPKEGMLIWNITKQCLELYKDFGSGTMQWDCITEGCNE</sequence>
<evidence type="ECO:0000313" key="1">
    <source>
        <dbReference type="EMBL" id="MCW0523063.1"/>
    </source>
</evidence>
<dbReference type="Proteomes" id="UP001207440">
    <property type="component" value="Unassembled WGS sequence"/>
</dbReference>
<dbReference type="GO" id="GO:0008237">
    <property type="term" value="F:metallopeptidase activity"/>
    <property type="evidence" value="ECO:0007669"/>
    <property type="project" value="InterPro"/>
</dbReference>
<comment type="caution">
    <text evidence="1">The sequence shown here is derived from an EMBL/GenBank/DDBJ whole genome shotgun (WGS) entry which is preliminary data.</text>
</comment>
<name>A0AAP3AJI7_RIEAN</name>
<dbReference type="Gene3D" id="3.40.390.10">
    <property type="entry name" value="Collagenase (Catalytic Domain)"/>
    <property type="match status" value="1"/>
</dbReference>
<gene>
    <name evidence="1" type="ORF">OKE68_01860</name>
</gene>
<accession>A0AAP3AJI7</accession>
<dbReference type="EMBL" id="JAOZYT010000006">
    <property type="protein sequence ID" value="MCW0523063.1"/>
    <property type="molecule type" value="Genomic_DNA"/>
</dbReference>
<dbReference type="RefSeq" id="WP_214193894.1">
    <property type="nucleotide sequence ID" value="NZ_CP072188.1"/>
</dbReference>
<reference evidence="1" key="1">
    <citation type="submission" date="2022-10" db="EMBL/GenBank/DDBJ databases">
        <title>Sifting through the core-genome to identify putative cross-protective antigens against Riemerella anatipestifer.</title>
        <authorList>
            <person name="Zheng X."/>
            <person name="Zhang W."/>
        </authorList>
    </citation>
    <scope>NUCLEOTIDE SEQUENCE</scope>
    <source>
        <strain evidence="1">ZWRA178</strain>
    </source>
</reference>
<dbReference type="SUPFAM" id="SSF55486">
    <property type="entry name" value="Metalloproteases ('zincins'), catalytic domain"/>
    <property type="match status" value="1"/>
</dbReference>
<protein>
    <submittedName>
        <fullName evidence="1">M12 family metallo-peptidase</fullName>
    </submittedName>
</protein>
<dbReference type="AlphaFoldDB" id="A0AAP3AJI7"/>